<feature type="region of interest" description="Disordered" evidence="1">
    <location>
        <begin position="52"/>
        <end position="83"/>
    </location>
</feature>
<name>A0AAE1YBE8_9LAMI</name>
<dbReference type="EMBL" id="JACGWO010000005">
    <property type="protein sequence ID" value="KAK4427043.1"/>
    <property type="molecule type" value="Genomic_DNA"/>
</dbReference>
<reference evidence="2" key="2">
    <citation type="journal article" date="2024" name="Plant">
        <title>Genomic evolution and insights into agronomic trait innovations of Sesamum species.</title>
        <authorList>
            <person name="Miao H."/>
            <person name="Wang L."/>
            <person name="Qu L."/>
            <person name="Liu H."/>
            <person name="Sun Y."/>
            <person name="Le M."/>
            <person name="Wang Q."/>
            <person name="Wei S."/>
            <person name="Zheng Y."/>
            <person name="Lin W."/>
            <person name="Duan Y."/>
            <person name="Cao H."/>
            <person name="Xiong S."/>
            <person name="Wang X."/>
            <person name="Wei L."/>
            <person name="Li C."/>
            <person name="Ma Q."/>
            <person name="Ju M."/>
            <person name="Zhao R."/>
            <person name="Li G."/>
            <person name="Mu C."/>
            <person name="Tian Q."/>
            <person name="Mei H."/>
            <person name="Zhang T."/>
            <person name="Gao T."/>
            <person name="Zhang H."/>
        </authorList>
    </citation>
    <scope>NUCLEOTIDE SEQUENCE</scope>
    <source>
        <strain evidence="2">3651</strain>
    </source>
</reference>
<evidence type="ECO:0000256" key="1">
    <source>
        <dbReference type="SAM" id="MobiDB-lite"/>
    </source>
</evidence>
<evidence type="ECO:0000313" key="2">
    <source>
        <dbReference type="EMBL" id="KAK4427043.1"/>
    </source>
</evidence>
<evidence type="ECO:0000313" key="3">
    <source>
        <dbReference type="Proteomes" id="UP001293254"/>
    </source>
</evidence>
<organism evidence="2 3">
    <name type="scientific">Sesamum alatum</name>
    <dbReference type="NCBI Taxonomy" id="300844"/>
    <lineage>
        <taxon>Eukaryota</taxon>
        <taxon>Viridiplantae</taxon>
        <taxon>Streptophyta</taxon>
        <taxon>Embryophyta</taxon>
        <taxon>Tracheophyta</taxon>
        <taxon>Spermatophyta</taxon>
        <taxon>Magnoliopsida</taxon>
        <taxon>eudicotyledons</taxon>
        <taxon>Gunneridae</taxon>
        <taxon>Pentapetalae</taxon>
        <taxon>asterids</taxon>
        <taxon>lamiids</taxon>
        <taxon>Lamiales</taxon>
        <taxon>Pedaliaceae</taxon>
        <taxon>Sesamum</taxon>
    </lineage>
</organism>
<feature type="region of interest" description="Disordered" evidence="1">
    <location>
        <begin position="99"/>
        <end position="119"/>
    </location>
</feature>
<proteinExistence type="predicted"/>
<keyword evidence="3" id="KW-1185">Reference proteome</keyword>
<gene>
    <name evidence="2" type="ORF">Salat_1473200</name>
</gene>
<dbReference type="AlphaFoldDB" id="A0AAE1YBE8"/>
<comment type="caution">
    <text evidence="2">The sequence shown here is derived from an EMBL/GenBank/DDBJ whole genome shotgun (WGS) entry which is preliminary data.</text>
</comment>
<dbReference type="Proteomes" id="UP001293254">
    <property type="component" value="Unassembled WGS sequence"/>
</dbReference>
<accession>A0AAE1YBE8</accession>
<protein>
    <submittedName>
        <fullName evidence="2">Uncharacterized protein</fullName>
    </submittedName>
</protein>
<reference evidence="2" key="1">
    <citation type="submission" date="2020-06" db="EMBL/GenBank/DDBJ databases">
        <authorList>
            <person name="Li T."/>
            <person name="Hu X."/>
            <person name="Zhang T."/>
            <person name="Song X."/>
            <person name="Zhang H."/>
            <person name="Dai N."/>
            <person name="Sheng W."/>
            <person name="Hou X."/>
            <person name="Wei L."/>
        </authorList>
    </citation>
    <scope>NUCLEOTIDE SEQUENCE</scope>
    <source>
        <strain evidence="2">3651</strain>
        <tissue evidence="2">Leaf</tissue>
    </source>
</reference>
<sequence>MPALVVYSPDVEFQDTRSKPPCEDGSWSTISVRNINLLFDGHCHSPCTITTAGRPREGYLSPSGPSGTCSAAPPTDAKGHTKPLPRAHCQFVAWKKDVMPPPRSLWDAHRPNRSMAKAK</sequence>